<organism evidence="1 2">
    <name type="scientific">Wuchereria bancrofti</name>
    <dbReference type="NCBI Taxonomy" id="6293"/>
    <lineage>
        <taxon>Eukaryota</taxon>
        <taxon>Metazoa</taxon>
        <taxon>Ecdysozoa</taxon>
        <taxon>Nematoda</taxon>
        <taxon>Chromadorea</taxon>
        <taxon>Rhabditida</taxon>
        <taxon>Spirurina</taxon>
        <taxon>Spiruromorpha</taxon>
        <taxon>Filarioidea</taxon>
        <taxon>Onchocercidae</taxon>
        <taxon>Wuchereria</taxon>
    </lineage>
</organism>
<dbReference type="WBParaSite" id="mrna-Wban_03779">
    <property type="protein sequence ID" value="mrna-Wban_03779"/>
    <property type="gene ID" value="Wban_03779"/>
</dbReference>
<dbReference type="AlphaFoldDB" id="A0AAF5PPQ3"/>
<protein>
    <submittedName>
        <fullName evidence="2">Uncharacterized protein</fullName>
    </submittedName>
</protein>
<proteinExistence type="predicted"/>
<reference evidence="1" key="1">
    <citation type="submission" date="2015-03" db="EMBL/GenBank/DDBJ databases">
        <title>Wuchereria bancrofti Genome Sequencing Papua New Guinea Strain.</title>
        <authorList>
            <person name="Small S.T."/>
            <person name="Serre D."/>
            <person name="Zimmerman P.A."/>
        </authorList>
    </citation>
    <scope>NUCLEOTIDE SEQUENCE [LARGE SCALE GENOMIC DNA]</scope>
    <source>
        <strain evidence="1">pt0022</strain>
    </source>
</reference>
<evidence type="ECO:0000313" key="2">
    <source>
        <dbReference type="WBParaSite" id="mrna-Wban_03779"/>
    </source>
</evidence>
<name>A0AAF5PPQ3_WUCBA</name>
<accession>A0AAF5PPQ3</accession>
<sequence>MMKNTLEYHKISEPKCNYDSKLNAHPFGNIRLIQCGTSKRRSISFAASLQNY</sequence>
<evidence type="ECO:0000313" key="1">
    <source>
        <dbReference type="Proteomes" id="UP000093561"/>
    </source>
</evidence>
<reference evidence="1" key="2">
    <citation type="journal article" date="2016" name="Mol. Ecol.">
        <title>Population genomics of the filarial nematode parasite Wuchereria bancrofti from mosquitoes.</title>
        <authorList>
            <person name="Small S.T."/>
            <person name="Reimer L.J."/>
            <person name="Tisch D.J."/>
            <person name="King C.L."/>
            <person name="Christensen B.M."/>
            <person name="Siba P.M."/>
            <person name="Kazura J.W."/>
            <person name="Serre D."/>
            <person name="Zimmerman P.A."/>
        </authorList>
    </citation>
    <scope>NUCLEOTIDE SEQUENCE</scope>
    <source>
        <strain evidence="1">pt0022</strain>
    </source>
</reference>
<dbReference type="Proteomes" id="UP000093561">
    <property type="component" value="Unassembled WGS sequence"/>
</dbReference>
<reference evidence="2" key="3">
    <citation type="submission" date="2024-02" db="UniProtKB">
        <authorList>
            <consortium name="WormBaseParasite"/>
        </authorList>
    </citation>
    <scope>IDENTIFICATION</scope>
    <source>
        <strain evidence="2">pt0022</strain>
    </source>
</reference>